<evidence type="ECO:0000313" key="3">
    <source>
        <dbReference type="Proteomes" id="UP001478133"/>
    </source>
</evidence>
<dbReference type="EMBL" id="JBBMFI010000084">
    <property type="protein sequence ID" value="MEQ2566596.1"/>
    <property type="molecule type" value="Genomic_DNA"/>
</dbReference>
<dbReference type="Proteomes" id="UP001478133">
    <property type="component" value="Unassembled WGS sequence"/>
</dbReference>
<sequence>MSNLRFPDASVIKNSRFVKNITAEKLARIQDNNIQLFESQYKDNLYCPECNQAKLFLRNGTEKIPHFSQSKNSFHKDDCSLNYKSISANQLKVIYEDKNPDNYEIHNRLNKIIGLFFQNKNVGSSPLVISVPKKKKPTTSTSVVGEETYVKASVPRRLVTALRTEDLRKIKIFYGDVYIKWNKAKNNTDNKSRWYLRIYKEYDKKNSKYKYLCCSIAISDRVYKYLKENKANYLDNQHCYIAFFTEIFQKESNGNYYNNCSLRHSDFLEIKTIRII</sequence>
<keyword evidence="3" id="KW-1185">Reference proteome</keyword>
<evidence type="ECO:0000259" key="1">
    <source>
        <dbReference type="Pfam" id="PF25164"/>
    </source>
</evidence>
<proteinExistence type="predicted"/>
<gene>
    <name evidence="2" type="ORF">ABFO16_10220</name>
</gene>
<organism evidence="2 3">
    <name type="scientific">Ruminococcoides intestinihominis</name>
    <dbReference type="NCBI Taxonomy" id="3133161"/>
    <lineage>
        <taxon>Bacteria</taxon>
        <taxon>Bacillati</taxon>
        <taxon>Bacillota</taxon>
        <taxon>Clostridia</taxon>
        <taxon>Eubacteriales</taxon>
        <taxon>Oscillospiraceae</taxon>
        <taxon>Ruminococcoides</taxon>
    </lineage>
</organism>
<dbReference type="Pfam" id="PF25164">
    <property type="entry name" value="CoiA_N"/>
    <property type="match status" value="1"/>
</dbReference>
<reference evidence="2 3" key="1">
    <citation type="submission" date="2024-03" db="EMBL/GenBank/DDBJ databases">
        <title>Human intestinal bacterial collection.</title>
        <authorList>
            <person name="Pauvert C."/>
            <person name="Hitch T.C.A."/>
            <person name="Clavel T."/>
        </authorList>
    </citation>
    <scope>NUCLEOTIDE SEQUENCE [LARGE SCALE GENOMIC DNA]</scope>
    <source>
        <strain evidence="2 3">CLA-AP-H18</strain>
    </source>
</reference>
<protein>
    <submittedName>
        <fullName evidence="2">Competence protein CoiA family protein</fullName>
    </submittedName>
</protein>
<comment type="caution">
    <text evidence="2">The sequence shown here is derived from an EMBL/GenBank/DDBJ whole genome shotgun (WGS) entry which is preliminary data.</text>
</comment>
<accession>A0ABV1HWX6</accession>
<evidence type="ECO:0000313" key="2">
    <source>
        <dbReference type="EMBL" id="MEQ2566596.1"/>
    </source>
</evidence>
<dbReference type="InterPro" id="IPR057253">
    <property type="entry name" value="CoiA-like_N"/>
</dbReference>
<feature type="domain" description="Competence protein CoiA-like N-terminal" evidence="1">
    <location>
        <begin position="38"/>
        <end position="69"/>
    </location>
</feature>
<dbReference type="RefSeq" id="WP_022505442.1">
    <property type="nucleotide sequence ID" value="NZ_JBBMEY010000012.1"/>
</dbReference>
<name>A0ABV1HWX6_9FIRM</name>